<sequence>MVMTGERHYTKTHPWITFSFRADRLRPETWVLLGEVASKCEHLAGSALPPEVARELSLLSLERGAHGTTSIEGNSLTEKEVRAIIEGADDTPPSRAYQRQEIENLISLFNDIAEECVSGAPPPLSPERLKEQHARLMVGQPQKEDLDPGRFRTHSVVVGRYRGAPSEDCDYLVDRLCEWMNRELDSLGAADHSMRQPQAVVLAVLAHLYMTWIHPFSDGNGRIARLLEFELLLRTGVPVPAAHLLSNHYNRTRDMYYVVLERTSRAKGYPVEEFVHYAVQGLVDGLREQIRTVQSAQLTIMWQSYVHERFHGQHTVARTRMRDLVLALPPDRWTPVGEVAVLTPELAQAYGGKTSKTVTRDVNALVQMGLVDKQAYRGLRPRTELMAAFIPRGPSSRRQGGYLTVGRLGRVAGRGCCCSCLSGRCPVSRCGPPRRHSGRLAVCTTPPAPSPSAWSPGVPGHRTS</sequence>
<dbReference type="InterPro" id="IPR003812">
    <property type="entry name" value="Fido"/>
</dbReference>
<evidence type="ECO:0000313" key="2">
    <source>
        <dbReference type="EMBL" id="AYD90315.1"/>
    </source>
</evidence>
<dbReference type="SUPFAM" id="SSF140931">
    <property type="entry name" value="Fic-like"/>
    <property type="match status" value="1"/>
</dbReference>
<dbReference type="EMBL" id="CP032514">
    <property type="protein sequence ID" value="AYD90315.1"/>
    <property type="molecule type" value="Genomic_DNA"/>
</dbReference>
<reference evidence="2 3" key="1">
    <citation type="submission" date="2018-09" db="EMBL/GenBank/DDBJ databases">
        <authorList>
            <person name="Li J."/>
        </authorList>
    </citation>
    <scope>NUCLEOTIDE SEQUENCE [LARGE SCALE GENOMIC DNA]</scope>
    <source>
        <strain evidence="2 3">2129</strain>
    </source>
</reference>
<dbReference type="Proteomes" id="UP000273001">
    <property type="component" value="Chromosome"/>
</dbReference>
<organism evidence="2 3">
    <name type="scientific">Actinomyces lilanjuaniae</name>
    <dbReference type="NCBI Taxonomy" id="2321394"/>
    <lineage>
        <taxon>Bacteria</taxon>
        <taxon>Bacillati</taxon>
        <taxon>Actinomycetota</taxon>
        <taxon>Actinomycetes</taxon>
        <taxon>Actinomycetales</taxon>
        <taxon>Actinomycetaceae</taxon>
        <taxon>Actinomyces</taxon>
    </lineage>
</organism>
<name>A0ABM6Z5E4_9ACTO</name>
<dbReference type="InterPro" id="IPR040198">
    <property type="entry name" value="Fido_containing"/>
</dbReference>
<dbReference type="PROSITE" id="PS51459">
    <property type="entry name" value="FIDO"/>
    <property type="match status" value="1"/>
</dbReference>
<keyword evidence="3" id="KW-1185">Reference proteome</keyword>
<dbReference type="Pfam" id="PF02661">
    <property type="entry name" value="Fic"/>
    <property type="match status" value="1"/>
</dbReference>
<evidence type="ECO:0000313" key="3">
    <source>
        <dbReference type="Proteomes" id="UP000273001"/>
    </source>
</evidence>
<dbReference type="InterPro" id="IPR036597">
    <property type="entry name" value="Fido-like_dom_sf"/>
</dbReference>
<dbReference type="PANTHER" id="PTHR13504:SF38">
    <property type="entry name" value="FIDO DOMAIN-CONTAINING PROTEIN"/>
    <property type="match status" value="1"/>
</dbReference>
<proteinExistence type="predicted"/>
<gene>
    <name evidence="2" type="ORF">D5R93_10435</name>
</gene>
<dbReference type="Gene3D" id="1.10.3290.10">
    <property type="entry name" value="Fido-like domain"/>
    <property type="match status" value="1"/>
</dbReference>
<accession>A0ABM6Z5E4</accession>
<dbReference type="PANTHER" id="PTHR13504">
    <property type="entry name" value="FIDO DOMAIN-CONTAINING PROTEIN DDB_G0283145"/>
    <property type="match status" value="1"/>
</dbReference>
<evidence type="ECO:0000259" key="1">
    <source>
        <dbReference type="PROSITE" id="PS51459"/>
    </source>
</evidence>
<protein>
    <submittedName>
        <fullName evidence="2">Fic family protein</fullName>
    </submittedName>
</protein>
<feature type="domain" description="Fido" evidence="1">
    <location>
        <begin position="124"/>
        <end position="280"/>
    </location>
</feature>